<proteinExistence type="predicted"/>
<sequence length="312" mass="34582">MSSMITMGHSGCLYNMDAVDTVTLERDRYGTPAKLTFSVINDVNLAVEEGALIEFVFHDDRVFRGYVFKTKSDADKIEVTAYDQLRYLKNKDSFDYKNIKLNRLVELIAQKYGLRTGALVDTGYVIPARKERDSTLIDIISTAISLTLTNSNRLYILRDNYGEIVLEDIESLRSGIVLNNAIPNFTIESSIDDKTYNVIEVKSNDETIKPTVAKDDASIKKWGVLKYVDGSLKEGENPNAKAKALLALYNHRTRSFSASDLPGDVSIVGGSSLAVMVNIGSEAIKQYMVVDSVKHSFTGDLHVMSLKLLGGI</sequence>
<dbReference type="EMBL" id="JAHBCL010000026">
    <property type="protein sequence ID" value="MBS7527845.1"/>
    <property type="molecule type" value="Genomic_DNA"/>
</dbReference>
<accession>A0ABS5PRQ2</accession>
<keyword evidence="3" id="KW-1185">Reference proteome</keyword>
<protein>
    <submittedName>
        <fullName evidence="2">Hydrolase</fullName>
    </submittedName>
</protein>
<evidence type="ECO:0000313" key="3">
    <source>
        <dbReference type="Proteomes" id="UP000746471"/>
    </source>
</evidence>
<dbReference type="GO" id="GO:0016787">
    <property type="term" value="F:hydrolase activity"/>
    <property type="evidence" value="ECO:0007669"/>
    <property type="project" value="UniProtKB-KW"/>
</dbReference>
<feature type="domain" description="YqbQ/XkdQ" evidence="1">
    <location>
        <begin position="22"/>
        <end position="308"/>
    </location>
</feature>
<gene>
    <name evidence="2" type="ORF">KHM83_14265</name>
</gene>
<evidence type="ECO:0000313" key="2">
    <source>
        <dbReference type="EMBL" id="MBS7527845.1"/>
    </source>
</evidence>
<organism evidence="2 3">
    <name type="scientific">Fusibacter paucivorans</name>
    <dbReference type="NCBI Taxonomy" id="76009"/>
    <lineage>
        <taxon>Bacteria</taxon>
        <taxon>Bacillati</taxon>
        <taxon>Bacillota</taxon>
        <taxon>Clostridia</taxon>
        <taxon>Eubacteriales</taxon>
        <taxon>Eubacteriales Family XII. Incertae Sedis</taxon>
        <taxon>Fusibacter</taxon>
    </lineage>
</organism>
<keyword evidence="2" id="KW-0378">Hydrolase</keyword>
<name>A0ABS5PRQ2_9FIRM</name>
<comment type="caution">
    <text evidence="2">The sequence shown here is derived from an EMBL/GenBank/DDBJ whole genome shotgun (WGS) entry which is preliminary data.</text>
</comment>
<dbReference type="Pfam" id="PF24032">
    <property type="entry name" value="YQBQ"/>
    <property type="match status" value="1"/>
</dbReference>
<dbReference type="SUPFAM" id="SSF69279">
    <property type="entry name" value="Phage tail proteins"/>
    <property type="match status" value="1"/>
</dbReference>
<reference evidence="2 3" key="1">
    <citation type="submission" date="2021-05" db="EMBL/GenBank/DDBJ databases">
        <title>Fusibacter ferrireducens sp. nov., an anaerobic, sulfur- and Fe-reducing bacterium isolated from the mangrove sediment.</title>
        <authorList>
            <person name="Qiu D."/>
        </authorList>
    </citation>
    <scope>NUCLEOTIDE SEQUENCE [LARGE SCALE GENOMIC DNA]</scope>
    <source>
        <strain evidence="2 3">DSM 12116</strain>
    </source>
</reference>
<evidence type="ECO:0000259" key="1">
    <source>
        <dbReference type="Pfam" id="PF24032"/>
    </source>
</evidence>
<dbReference type="InterPro" id="IPR056937">
    <property type="entry name" value="YqbQ/XkdQ"/>
</dbReference>
<dbReference type="Proteomes" id="UP000746471">
    <property type="component" value="Unassembled WGS sequence"/>
</dbReference>